<keyword evidence="2" id="KW-1133">Transmembrane helix</keyword>
<evidence type="ECO:0000313" key="3">
    <source>
        <dbReference type="EMBL" id="NUW38716.1"/>
    </source>
</evidence>
<feature type="region of interest" description="Disordered" evidence="1">
    <location>
        <begin position="276"/>
        <end position="305"/>
    </location>
</feature>
<dbReference type="AlphaFoldDB" id="A0A7Y6M9L1"/>
<keyword evidence="4" id="KW-1185">Reference proteome</keyword>
<evidence type="ECO:0000256" key="1">
    <source>
        <dbReference type="SAM" id="MobiDB-lite"/>
    </source>
</evidence>
<dbReference type="Proteomes" id="UP000546126">
    <property type="component" value="Unassembled WGS sequence"/>
</dbReference>
<dbReference type="RefSeq" id="WP_175598355.1">
    <property type="nucleotide sequence ID" value="NZ_JABWGO010000001.1"/>
</dbReference>
<feature type="transmembrane region" description="Helical" evidence="2">
    <location>
        <begin position="47"/>
        <end position="68"/>
    </location>
</feature>
<sequence length="337" mass="36780">MNDIETLRECWERPAPPAADVRAAARAALLARAAGPPRGRRRWAVRALALAAATVVIATGATVVQTVAGGERSLPPANAQVVLTRIAAAVQEKNFTPPRDDQWIYTEIRRQGHFFKGMQPGARFTPSTPLRTDVDDIWTRADGRRIGYMVNGKLTTSDPGVRTPENTYALLTALPTDPDALLARFREIHGGGKPIDDAYLFERFAVTLEQSIVPPAQEAAIYRALAKVPGVTVDESATDAEGRPALSVSRVADGWREVEILLDPATYAYRQRRETAVADHDEMSPRPGVEAYTGEDGTSTPQPPRLEWSIEKGAVWNIFTRTAVGVVDQVGQKPRPD</sequence>
<keyword evidence="2" id="KW-0812">Transmembrane</keyword>
<dbReference type="InterPro" id="IPR047789">
    <property type="entry name" value="CU044_5270-like"/>
</dbReference>
<evidence type="ECO:0000256" key="2">
    <source>
        <dbReference type="SAM" id="Phobius"/>
    </source>
</evidence>
<reference evidence="3 4" key="1">
    <citation type="submission" date="2020-06" db="EMBL/GenBank/DDBJ databases">
        <authorList>
            <person name="Chanama M."/>
        </authorList>
    </citation>
    <scope>NUCLEOTIDE SEQUENCE [LARGE SCALE GENOMIC DNA]</scope>
    <source>
        <strain evidence="3 4">TBRC6557</strain>
    </source>
</reference>
<gene>
    <name evidence="3" type="ORF">HT134_01040</name>
</gene>
<evidence type="ECO:0000313" key="4">
    <source>
        <dbReference type="Proteomes" id="UP000546126"/>
    </source>
</evidence>
<name>A0A7Y6M9L1_9ACTN</name>
<keyword evidence="2" id="KW-0472">Membrane</keyword>
<dbReference type="NCBIfam" id="NF038083">
    <property type="entry name" value="CU044_5270_fam"/>
    <property type="match status" value="1"/>
</dbReference>
<organism evidence="3 4">
    <name type="scientific">Nonomuraea rhodomycinica</name>
    <dbReference type="NCBI Taxonomy" id="1712872"/>
    <lineage>
        <taxon>Bacteria</taxon>
        <taxon>Bacillati</taxon>
        <taxon>Actinomycetota</taxon>
        <taxon>Actinomycetes</taxon>
        <taxon>Streptosporangiales</taxon>
        <taxon>Streptosporangiaceae</taxon>
        <taxon>Nonomuraea</taxon>
    </lineage>
</organism>
<accession>A0A7Y6M9L1</accession>
<proteinExistence type="predicted"/>
<dbReference type="EMBL" id="JABWGO010000001">
    <property type="protein sequence ID" value="NUW38716.1"/>
    <property type="molecule type" value="Genomic_DNA"/>
</dbReference>
<comment type="caution">
    <text evidence="3">The sequence shown here is derived from an EMBL/GenBank/DDBJ whole genome shotgun (WGS) entry which is preliminary data.</text>
</comment>
<protein>
    <submittedName>
        <fullName evidence="3">CU044_5270 family protein</fullName>
    </submittedName>
</protein>